<keyword evidence="4 10" id="KW-0547">Nucleotide-binding</keyword>
<feature type="binding site" evidence="10">
    <location>
        <position position="906"/>
    </location>
    <ligand>
        <name>Zn(2+)</name>
        <dbReference type="ChEBI" id="CHEBI:29105"/>
    </ligand>
</feature>
<evidence type="ECO:0000256" key="6">
    <source>
        <dbReference type="ARBA" id="ARBA00022917"/>
    </source>
</evidence>
<evidence type="ECO:0000256" key="4">
    <source>
        <dbReference type="ARBA" id="ARBA00022741"/>
    </source>
</evidence>
<dbReference type="InterPro" id="IPR023585">
    <property type="entry name" value="Ile-tRNA-ligase_type1"/>
</dbReference>
<dbReference type="GO" id="GO:0006428">
    <property type="term" value="P:isoleucyl-tRNA aminoacylation"/>
    <property type="evidence" value="ECO:0007669"/>
    <property type="project" value="UniProtKB-UniRule"/>
</dbReference>
<dbReference type="GO" id="GO:0008270">
    <property type="term" value="F:zinc ion binding"/>
    <property type="evidence" value="ECO:0007669"/>
    <property type="project" value="UniProtKB-UniRule"/>
</dbReference>
<dbReference type="PRINTS" id="PR00984">
    <property type="entry name" value="TRNASYNTHILE"/>
</dbReference>
<dbReference type="Pfam" id="PF06827">
    <property type="entry name" value="zf-FPG_IleRS"/>
    <property type="match status" value="1"/>
</dbReference>
<feature type="binding site" evidence="10">
    <location>
        <position position="555"/>
    </location>
    <ligand>
        <name>L-isoleucyl-5'-AMP</name>
        <dbReference type="ChEBI" id="CHEBI:178002"/>
    </ligand>
</feature>
<dbReference type="NCBIfam" id="TIGR00392">
    <property type="entry name" value="ileS"/>
    <property type="match status" value="1"/>
</dbReference>
<dbReference type="InterPro" id="IPR009080">
    <property type="entry name" value="tRNAsynth_Ia_anticodon-bd"/>
</dbReference>
<dbReference type="Gene3D" id="1.10.10.830">
    <property type="entry name" value="Ile-tRNA synthetase CP2 domain-like"/>
    <property type="match status" value="1"/>
</dbReference>
<keyword evidence="5 10" id="KW-0067">ATP-binding</keyword>
<feature type="domain" description="Aminoacyl-tRNA synthetase class Ia" evidence="11">
    <location>
        <begin position="28"/>
        <end position="635"/>
    </location>
</feature>
<dbReference type="GO" id="GO:0005524">
    <property type="term" value="F:ATP binding"/>
    <property type="evidence" value="ECO:0007669"/>
    <property type="project" value="UniProtKB-UniRule"/>
</dbReference>
<comment type="cofactor">
    <cofactor evidence="10">
        <name>Zn(2+)</name>
        <dbReference type="ChEBI" id="CHEBI:29105"/>
    </cofactor>
    <text evidence="10">Binds 1 zinc ion per subunit.</text>
</comment>
<feature type="domain" description="Methionyl/Valyl/Leucyl/Isoleucyl-tRNA synthetase anticodon-binding" evidence="13">
    <location>
        <begin position="679"/>
        <end position="835"/>
    </location>
</feature>
<feature type="short sequence motif" description="'KMSKS' region" evidence="10">
    <location>
        <begin position="596"/>
        <end position="600"/>
    </location>
</feature>
<dbReference type="GO" id="GO:0005829">
    <property type="term" value="C:cytosol"/>
    <property type="evidence" value="ECO:0007669"/>
    <property type="project" value="TreeGrafter"/>
</dbReference>
<dbReference type="SUPFAM" id="SSF50677">
    <property type="entry name" value="ValRS/IleRS/LeuRS editing domain"/>
    <property type="match status" value="1"/>
</dbReference>
<dbReference type="InterPro" id="IPR002301">
    <property type="entry name" value="Ile-tRNA-ligase"/>
</dbReference>
<dbReference type="PANTHER" id="PTHR42765">
    <property type="entry name" value="SOLEUCYL-TRNA SYNTHETASE"/>
    <property type="match status" value="1"/>
</dbReference>
<dbReference type="InterPro" id="IPR013155">
    <property type="entry name" value="M/V/L/I-tRNA-synth_anticd-bd"/>
</dbReference>
<dbReference type="InterPro" id="IPR010663">
    <property type="entry name" value="Znf_FPG/IleRS"/>
</dbReference>
<dbReference type="KEGG" id="hfv:R50_0977"/>
<dbReference type="InterPro" id="IPR014729">
    <property type="entry name" value="Rossmann-like_a/b/a_fold"/>
</dbReference>
<evidence type="ECO:0000259" key="11">
    <source>
        <dbReference type="Pfam" id="PF00133"/>
    </source>
</evidence>
<dbReference type="InterPro" id="IPR001412">
    <property type="entry name" value="aa-tRNA-synth_I_CS"/>
</dbReference>
<keyword evidence="7 10" id="KW-0030">Aminoacyl-tRNA synthetase</keyword>
<comment type="catalytic activity">
    <reaction evidence="9 10">
        <text>tRNA(Ile) + L-isoleucine + ATP = L-isoleucyl-tRNA(Ile) + AMP + diphosphate</text>
        <dbReference type="Rhea" id="RHEA:11060"/>
        <dbReference type="Rhea" id="RHEA-COMP:9666"/>
        <dbReference type="Rhea" id="RHEA-COMP:9695"/>
        <dbReference type="ChEBI" id="CHEBI:30616"/>
        <dbReference type="ChEBI" id="CHEBI:33019"/>
        <dbReference type="ChEBI" id="CHEBI:58045"/>
        <dbReference type="ChEBI" id="CHEBI:78442"/>
        <dbReference type="ChEBI" id="CHEBI:78528"/>
        <dbReference type="ChEBI" id="CHEBI:456215"/>
        <dbReference type="EC" id="6.1.1.5"/>
    </reaction>
</comment>
<feature type="domain" description="Zinc finger FPG/IleRS-type" evidence="12">
    <location>
        <begin position="882"/>
        <end position="909"/>
    </location>
</feature>
<evidence type="ECO:0000256" key="9">
    <source>
        <dbReference type="ARBA" id="ARBA00048359"/>
    </source>
</evidence>
<dbReference type="Proteomes" id="UP000503399">
    <property type="component" value="Chromosome"/>
</dbReference>
<evidence type="ECO:0000259" key="12">
    <source>
        <dbReference type="Pfam" id="PF06827"/>
    </source>
</evidence>
<keyword evidence="6 10" id="KW-0648">Protein biosynthesis</keyword>
<dbReference type="Pfam" id="PF08264">
    <property type="entry name" value="Anticodon_1"/>
    <property type="match status" value="1"/>
</dbReference>
<dbReference type="InterPro" id="IPR033708">
    <property type="entry name" value="Anticodon_Ile_BEm"/>
</dbReference>
<keyword evidence="2 10" id="KW-0963">Cytoplasm</keyword>
<evidence type="ECO:0000256" key="7">
    <source>
        <dbReference type="ARBA" id="ARBA00023146"/>
    </source>
</evidence>
<sequence>MAEYRETLNLPKTAFPMKADLPLREPVWLERWAAMDLYGRQRRRFEGRPKFILHDGPPYANGDIHLGTALNKVVKDIINRFHTLAGENVVFVPGWDTHGLPIEMRALRQLGVDQHQIDPLTLRRECAGVARHYIGVMTEEFRRLGVFGDWEHPYVTMDPAYEAAELGVFADMVERGLIYRDLKPVYWCPHCETALAEGEIEYQDHRSDSIYVAFDLIRPASLPAGTRAVIWTTTPWTLPANVAIAVHPDLEYVVVETAAGPLLLARDRLVPALAAMGLTDGQELAAVRGRALEGLVARHPYLPEREVPLILGEHVSAESGTGLVHTAPGHGLEDWEAGRHYRLPVLQPIDDRGRFEAGTPLVEGMFYADANPVVLERLRQTGSLLGAGSLVHQYPFCWRCHNPVIYRATSQWFLSVDRIREELVESTYPVQWHPEWGGERMRQMVRDRDDWCLSRQRVWGLPIPAFYCGQCGQPLLDAAVIRYVAARIGEEGSDSWWEKPADHFLPPGTTCPACGHREFRQERDVFDVWMDSGSSHAAVLARHPDLEWPADLVLEGADQYRGWFNSLLTTGVATRDRAPYKAVLTHGWTLDGEGRPMHKSLGNVIDPMELVDRYGADVLRLWVASSDYTTDVRVSPALMEQLAEAYRKIRNTWRFLLGNLADFDPDRDTVPLPPRDALNRWMLARFGAWLEEARDAYGRYEFHAVIHSLLRLVTVDLSNFYLDVSKDRLYTLYREDPLRRETQTVLWVLADALLRVAAPVLVFTAEEAWRELPHRAGDPESVHLATWPEWAGDPEAAAVLARFDERLLPWRERILKGLEQLRAQKRIGNSLQAGVRLGEGSGLSAEDRALLKDLLMVAEVEEEPAALAGEEGFRVYPVDYPRCARCWRYVEDVGSHPGHPDLCGRCVEVLDRQTAGEG</sequence>
<dbReference type="GO" id="GO:0000049">
    <property type="term" value="F:tRNA binding"/>
    <property type="evidence" value="ECO:0007669"/>
    <property type="project" value="InterPro"/>
</dbReference>
<accession>A0A6F8ZFR9</accession>
<dbReference type="Gene3D" id="3.40.50.620">
    <property type="entry name" value="HUPs"/>
    <property type="match status" value="2"/>
</dbReference>
<evidence type="ECO:0000259" key="13">
    <source>
        <dbReference type="Pfam" id="PF08264"/>
    </source>
</evidence>
<dbReference type="AlphaFoldDB" id="A0A6F8ZFR9"/>
<dbReference type="GO" id="GO:0002161">
    <property type="term" value="F:aminoacyl-tRNA deacylase activity"/>
    <property type="evidence" value="ECO:0007669"/>
    <property type="project" value="InterPro"/>
</dbReference>
<reference evidence="14 15" key="1">
    <citation type="submission" date="2020-02" db="EMBL/GenBank/DDBJ databases">
        <authorList>
            <person name="Hogendoorn C."/>
        </authorList>
    </citation>
    <scope>NUCLEOTIDE SEQUENCE [LARGE SCALE GENOMIC DNA]</scope>
    <source>
        <strain evidence="14">R501</strain>
    </source>
</reference>
<evidence type="ECO:0000256" key="10">
    <source>
        <dbReference type="HAMAP-Rule" id="MF_02002"/>
    </source>
</evidence>
<dbReference type="EC" id="6.1.1.5" evidence="10"/>
<feature type="binding site" evidence="10">
    <location>
        <position position="886"/>
    </location>
    <ligand>
        <name>Zn(2+)</name>
        <dbReference type="ChEBI" id="CHEBI:29105"/>
    </ligand>
</feature>
<dbReference type="Gene3D" id="3.90.740.10">
    <property type="entry name" value="Valyl/Leucyl/Isoleucyl-tRNA synthetase, editing domain"/>
    <property type="match status" value="1"/>
</dbReference>
<keyword evidence="10" id="KW-0862">Zinc</keyword>
<dbReference type="FunFam" id="3.40.50.620:FF:000092">
    <property type="entry name" value="Isoleucine--tRNA ligase"/>
    <property type="match status" value="1"/>
</dbReference>
<organism evidence="14 15">
    <name type="scientific">Candidatus Hydrogenisulfobacillus filiaventi</name>
    <dbReference type="NCBI Taxonomy" id="2707344"/>
    <lineage>
        <taxon>Bacteria</taxon>
        <taxon>Bacillati</taxon>
        <taxon>Bacillota</taxon>
        <taxon>Clostridia</taxon>
        <taxon>Eubacteriales</taxon>
        <taxon>Clostridiales Family XVII. Incertae Sedis</taxon>
        <taxon>Candidatus Hydrogenisulfobacillus</taxon>
    </lineage>
</organism>
<dbReference type="Gene3D" id="1.10.730.20">
    <property type="match status" value="1"/>
</dbReference>
<keyword evidence="10" id="KW-0479">Metal-binding</keyword>
<gene>
    <name evidence="10 14" type="primary">ileS</name>
    <name evidence="14" type="ORF">R50_0977</name>
</gene>
<feature type="binding site" evidence="10">
    <location>
        <position position="883"/>
    </location>
    <ligand>
        <name>Zn(2+)</name>
        <dbReference type="ChEBI" id="CHEBI:29105"/>
    </ligand>
</feature>
<evidence type="ECO:0000256" key="2">
    <source>
        <dbReference type="ARBA" id="ARBA00022490"/>
    </source>
</evidence>
<dbReference type="CDD" id="cd00818">
    <property type="entry name" value="IleRS_core"/>
    <property type="match status" value="1"/>
</dbReference>
<proteinExistence type="inferred from homology"/>
<evidence type="ECO:0000256" key="3">
    <source>
        <dbReference type="ARBA" id="ARBA00022598"/>
    </source>
</evidence>
<feature type="binding site" evidence="10">
    <location>
        <position position="903"/>
    </location>
    <ligand>
        <name>Zn(2+)</name>
        <dbReference type="ChEBI" id="CHEBI:29105"/>
    </ligand>
</feature>
<keyword evidence="15" id="KW-1185">Reference proteome</keyword>
<protein>
    <recommendedName>
        <fullName evidence="10">Isoleucine--tRNA ligase</fullName>
        <ecNumber evidence="10">6.1.1.5</ecNumber>
    </recommendedName>
    <alternativeName>
        <fullName evidence="10">Isoleucyl-tRNA synthetase</fullName>
        <shortName evidence="10">IleRS</shortName>
    </alternativeName>
</protein>
<dbReference type="InterPro" id="IPR009008">
    <property type="entry name" value="Val/Leu/Ile-tRNA-synth_edit"/>
</dbReference>
<evidence type="ECO:0000256" key="5">
    <source>
        <dbReference type="ARBA" id="ARBA00022840"/>
    </source>
</evidence>
<dbReference type="InterPro" id="IPR002300">
    <property type="entry name" value="aa-tRNA-synth_Ia"/>
</dbReference>
<dbReference type="Pfam" id="PF00133">
    <property type="entry name" value="tRNA-synt_1"/>
    <property type="match status" value="1"/>
</dbReference>
<comment type="subcellular location">
    <subcellularLocation>
        <location evidence="10">Cytoplasm</location>
    </subcellularLocation>
</comment>
<evidence type="ECO:0000256" key="1">
    <source>
        <dbReference type="ARBA" id="ARBA00006887"/>
    </source>
</evidence>
<feature type="short sequence motif" description="'HIGH' region" evidence="10">
    <location>
        <begin position="58"/>
        <end position="68"/>
    </location>
</feature>
<evidence type="ECO:0000313" key="15">
    <source>
        <dbReference type="Proteomes" id="UP000503399"/>
    </source>
</evidence>
<keyword evidence="3 10" id="KW-0436">Ligase</keyword>
<dbReference type="PROSITE" id="PS00178">
    <property type="entry name" value="AA_TRNA_LIGASE_I"/>
    <property type="match status" value="1"/>
</dbReference>
<evidence type="ECO:0000313" key="14">
    <source>
        <dbReference type="EMBL" id="CAB1128483.1"/>
    </source>
</evidence>
<comment type="similarity">
    <text evidence="1 10">Belongs to the class-I aminoacyl-tRNA synthetase family. IleS type 1 subfamily.</text>
</comment>
<comment type="domain">
    <text evidence="10">IleRS has two distinct active sites: one for aminoacylation and one for editing. The misactivated valine is translocated from the active site to the editing site, which sterically excludes the correctly activated isoleucine. The single editing site contains two valyl binding pockets, one specific for each substrate (Val-AMP or Val-tRNA(Ile)).</text>
</comment>
<dbReference type="HAMAP" id="MF_02002">
    <property type="entry name" value="Ile_tRNA_synth_type1"/>
    <property type="match status" value="1"/>
</dbReference>
<dbReference type="PANTHER" id="PTHR42765:SF1">
    <property type="entry name" value="ISOLEUCINE--TRNA LIGASE, MITOCHONDRIAL"/>
    <property type="match status" value="1"/>
</dbReference>
<comment type="function">
    <text evidence="8 10">Catalyzes the attachment of isoleucine to tRNA(Ile). As IleRS can inadvertently accommodate and process structurally similar amino acids such as valine, to avoid such errors it has two additional distinct tRNA(Ile)-dependent editing activities. One activity is designated as 'pretransfer' editing and involves the hydrolysis of activated Val-AMP. The other activity is designated 'posttransfer' editing and involves deacylation of mischarged Val-tRNA(Ile).</text>
</comment>
<dbReference type="GO" id="GO:0004822">
    <property type="term" value="F:isoleucine-tRNA ligase activity"/>
    <property type="evidence" value="ECO:0007669"/>
    <property type="project" value="UniProtKB-UniRule"/>
</dbReference>
<comment type="subunit">
    <text evidence="10">Monomer.</text>
</comment>
<dbReference type="SUPFAM" id="SSF52374">
    <property type="entry name" value="Nucleotidylyl transferase"/>
    <property type="match status" value="1"/>
</dbReference>
<feature type="binding site" evidence="10">
    <location>
        <position position="599"/>
    </location>
    <ligand>
        <name>ATP</name>
        <dbReference type="ChEBI" id="CHEBI:30616"/>
    </ligand>
</feature>
<dbReference type="EMBL" id="LR778114">
    <property type="protein sequence ID" value="CAB1128483.1"/>
    <property type="molecule type" value="Genomic_DNA"/>
</dbReference>
<dbReference type="InterPro" id="IPR050081">
    <property type="entry name" value="Ile-tRNA_ligase"/>
</dbReference>
<evidence type="ECO:0000256" key="8">
    <source>
        <dbReference type="ARBA" id="ARBA00025217"/>
    </source>
</evidence>
<name>A0A6F8ZFR9_9FIRM</name>
<dbReference type="CDD" id="cd07960">
    <property type="entry name" value="Anticodon_Ia_Ile_BEm"/>
    <property type="match status" value="1"/>
</dbReference>
<dbReference type="SUPFAM" id="SSF47323">
    <property type="entry name" value="Anticodon-binding domain of a subclass of class I aminoacyl-tRNA synthetases"/>
    <property type="match status" value="1"/>
</dbReference>